<dbReference type="Proteomes" id="UP000231637">
    <property type="component" value="Chromosome"/>
</dbReference>
<protein>
    <submittedName>
        <fullName evidence="2">Uncharacterized protein</fullName>
    </submittedName>
</protein>
<feature type="region of interest" description="Disordered" evidence="1">
    <location>
        <begin position="176"/>
        <end position="206"/>
    </location>
</feature>
<reference evidence="2 3" key="1">
    <citation type="submission" date="2016-12" db="EMBL/GenBank/DDBJ databases">
        <title>Isolation and genomic insights into novel planktonic Zetaproteobacteria from stratified waters of the Chesapeake Bay.</title>
        <authorList>
            <person name="McAllister S.M."/>
            <person name="Kato S."/>
            <person name="Chan C.S."/>
            <person name="Chiu B.K."/>
            <person name="Field E.K."/>
        </authorList>
    </citation>
    <scope>NUCLEOTIDE SEQUENCE [LARGE SCALE GENOMIC DNA]</scope>
    <source>
        <strain evidence="2 3">CP-8</strain>
    </source>
</reference>
<dbReference type="RefSeq" id="WP_100265240.1">
    <property type="nucleotide sequence ID" value="NZ_CP018800.1"/>
</dbReference>
<evidence type="ECO:0000313" key="2">
    <source>
        <dbReference type="EMBL" id="ATX81824.1"/>
    </source>
</evidence>
<evidence type="ECO:0000256" key="1">
    <source>
        <dbReference type="SAM" id="MobiDB-lite"/>
    </source>
</evidence>
<gene>
    <name evidence="2" type="ORF">Ga0123462_0955</name>
</gene>
<feature type="compositionally biased region" description="Basic and acidic residues" evidence="1">
    <location>
        <begin position="195"/>
        <end position="206"/>
    </location>
</feature>
<dbReference type="EMBL" id="CP018800">
    <property type="protein sequence ID" value="ATX81824.1"/>
    <property type="molecule type" value="Genomic_DNA"/>
</dbReference>
<sequence>MNSLIPLRRMIIQQKPARVDYRFGSETNSLFYDRSGFAGNHDDVVHKLREILASDSVKVSSGINCAPVTEQRTFAPQAVADALRGFSFSAELRAALLSFAMRMPPLIVRLYPMQRYAFADHPTYINMHRSYQQNGSLKIQDFISQADHEFDEASRLRVMIATYLLGLIAPLKVESTTERRMSRPAPERSNSTRSEAGRTETPSREVVNRNSRVSILSRIIDRIRGL</sequence>
<accession>A0A2K8LA49</accession>
<organism evidence="2 3">
    <name type="scientific">Mariprofundus ferrinatatus</name>
    <dbReference type="NCBI Taxonomy" id="1921087"/>
    <lineage>
        <taxon>Bacteria</taxon>
        <taxon>Pseudomonadati</taxon>
        <taxon>Pseudomonadota</taxon>
        <taxon>Candidatius Mariprofundia</taxon>
        <taxon>Mariprofundales</taxon>
        <taxon>Mariprofundaceae</taxon>
        <taxon>Mariprofundus</taxon>
    </lineage>
</organism>
<dbReference type="OrthoDB" id="5294498at2"/>
<proteinExistence type="predicted"/>
<name>A0A2K8LA49_9PROT</name>
<dbReference type="AlphaFoldDB" id="A0A2K8LA49"/>
<keyword evidence="3" id="KW-1185">Reference proteome</keyword>
<evidence type="ECO:0000313" key="3">
    <source>
        <dbReference type="Proteomes" id="UP000231637"/>
    </source>
</evidence>
<dbReference type="KEGG" id="mfn:Ga0123462_0955"/>